<evidence type="ECO:0000259" key="8">
    <source>
        <dbReference type="PROSITE" id="PS51193"/>
    </source>
</evidence>
<comment type="caution">
    <text evidence="9">The sequence shown here is derived from an EMBL/GenBank/DDBJ whole genome shotgun (WGS) entry which is preliminary data.</text>
</comment>
<evidence type="ECO:0000256" key="3">
    <source>
        <dbReference type="ARBA" id="ARBA00022801"/>
    </source>
</evidence>
<evidence type="ECO:0000313" key="9">
    <source>
        <dbReference type="EMBL" id="MDT0616979.1"/>
    </source>
</evidence>
<dbReference type="EC" id="5.6.2.3" evidence="6"/>
<dbReference type="Pfam" id="PF00270">
    <property type="entry name" value="DEAD"/>
    <property type="match status" value="1"/>
</dbReference>
<keyword evidence="3 9" id="KW-0378">Hydrolase</keyword>
<dbReference type="SUPFAM" id="SSF52540">
    <property type="entry name" value="P-loop containing nucleoside triphosphate hydrolases"/>
    <property type="match status" value="2"/>
</dbReference>
<evidence type="ECO:0000256" key="2">
    <source>
        <dbReference type="ARBA" id="ARBA00022741"/>
    </source>
</evidence>
<evidence type="ECO:0000256" key="4">
    <source>
        <dbReference type="ARBA" id="ARBA00022840"/>
    </source>
</evidence>
<evidence type="ECO:0000256" key="1">
    <source>
        <dbReference type="ARBA" id="ARBA00001966"/>
    </source>
</evidence>
<dbReference type="InterPro" id="IPR006555">
    <property type="entry name" value="ATP-dep_Helicase_C"/>
</dbReference>
<dbReference type="EMBL" id="JAVRHY010000001">
    <property type="protein sequence ID" value="MDT0616979.1"/>
    <property type="molecule type" value="Genomic_DNA"/>
</dbReference>
<dbReference type="InterPro" id="IPR045028">
    <property type="entry name" value="DinG/Rad3-like"/>
</dbReference>
<dbReference type="RefSeq" id="WP_311656522.1">
    <property type="nucleotide sequence ID" value="NZ_JAVRHY010000001.1"/>
</dbReference>
<evidence type="ECO:0000256" key="5">
    <source>
        <dbReference type="ARBA" id="ARBA00038058"/>
    </source>
</evidence>
<dbReference type="GO" id="GO:0003678">
    <property type="term" value="F:DNA helicase activity"/>
    <property type="evidence" value="ECO:0007669"/>
    <property type="project" value="UniProtKB-EC"/>
</dbReference>
<dbReference type="InterPro" id="IPR027417">
    <property type="entry name" value="P-loop_NTPase"/>
</dbReference>
<comment type="catalytic activity">
    <reaction evidence="7">
        <text>ATP + H2O = ADP + phosphate + H(+)</text>
        <dbReference type="Rhea" id="RHEA:13065"/>
        <dbReference type="ChEBI" id="CHEBI:15377"/>
        <dbReference type="ChEBI" id="CHEBI:15378"/>
        <dbReference type="ChEBI" id="CHEBI:30616"/>
        <dbReference type="ChEBI" id="CHEBI:43474"/>
        <dbReference type="ChEBI" id="CHEBI:456216"/>
        <dbReference type="EC" id="5.6.2.3"/>
    </reaction>
</comment>
<protein>
    <recommendedName>
        <fullName evidence="6">DNA 5'-3' helicase</fullName>
        <ecNumber evidence="6">5.6.2.3</ecNumber>
    </recommendedName>
</protein>
<gene>
    <name evidence="9" type="ORF">RM531_00685</name>
</gene>
<comment type="cofactor">
    <cofactor evidence="1">
        <name>[4Fe-4S] cluster</name>
        <dbReference type="ChEBI" id="CHEBI:49883"/>
    </cofactor>
</comment>
<name>A0ABU3B430_9GAMM</name>
<evidence type="ECO:0000256" key="6">
    <source>
        <dbReference type="ARBA" id="ARBA00044969"/>
    </source>
</evidence>
<dbReference type="GO" id="GO:0016787">
    <property type="term" value="F:hydrolase activity"/>
    <property type="evidence" value="ECO:0007669"/>
    <property type="project" value="UniProtKB-KW"/>
</dbReference>
<dbReference type="PANTHER" id="PTHR11472">
    <property type="entry name" value="DNA REPAIR DEAD HELICASE RAD3/XP-D SUBFAMILY MEMBER"/>
    <property type="match status" value="1"/>
</dbReference>
<dbReference type="InterPro" id="IPR011545">
    <property type="entry name" value="DEAD/DEAH_box_helicase_dom"/>
</dbReference>
<dbReference type="Gene3D" id="3.40.50.300">
    <property type="entry name" value="P-loop containing nucleotide triphosphate hydrolases"/>
    <property type="match status" value="2"/>
</dbReference>
<accession>A0ABU3B430</accession>
<dbReference type="SMART" id="SM00487">
    <property type="entry name" value="DEXDc"/>
    <property type="match status" value="1"/>
</dbReference>
<evidence type="ECO:0000256" key="7">
    <source>
        <dbReference type="ARBA" id="ARBA00048954"/>
    </source>
</evidence>
<keyword evidence="4" id="KW-0067">ATP-binding</keyword>
<comment type="similarity">
    <text evidence="5">Belongs to the helicase family. DinG subfamily.</text>
</comment>
<dbReference type="InterPro" id="IPR014013">
    <property type="entry name" value="Helic_SF1/SF2_ATP-bd_DinG/Rad3"/>
</dbReference>
<keyword evidence="2" id="KW-0547">Nucleotide-binding</keyword>
<proteinExistence type="inferred from homology"/>
<dbReference type="InterPro" id="IPR014001">
    <property type="entry name" value="Helicase_ATP-bd"/>
</dbReference>
<organism evidence="9 10">
    <name type="scientific">Spectribacter acetivorans</name>
    <dbReference type="NCBI Taxonomy" id="3075603"/>
    <lineage>
        <taxon>Bacteria</taxon>
        <taxon>Pseudomonadati</taxon>
        <taxon>Pseudomonadota</taxon>
        <taxon>Gammaproteobacteria</taxon>
        <taxon>Salinisphaerales</taxon>
        <taxon>Salinisphaeraceae</taxon>
        <taxon>Spectribacter</taxon>
    </lineage>
</organism>
<dbReference type="Proteomes" id="UP001259982">
    <property type="component" value="Unassembled WGS sequence"/>
</dbReference>
<evidence type="ECO:0000313" key="10">
    <source>
        <dbReference type="Proteomes" id="UP001259982"/>
    </source>
</evidence>
<reference evidence="9 10" key="1">
    <citation type="submission" date="2023-09" db="EMBL/GenBank/DDBJ databases">
        <authorList>
            <person name="Rey-Velasco X."/>
        </authorList>
    </citation>
    <scope>NUCLEOTIDE SEQUENCE [LARGE SCALE GENOMIC DNA]</scope>
    <source>
        <strain evidence="9 10">P385</strain>
    </source>
</reference>
<dbReference type="PROSITE" id="PS51193">
    <property type="entry name" value="HELICASE_ATP_BIND_2"/>
    <property type="match status" value="1"/>
</dbReference>
<sequence>MTTADLFAADGPLAAQLSGYAPRAVQVAMAEAVAAAIRTDDRLVVEAGTGTGKTLAYLLPALAAGGKVIVSTATRHLQEQIYANDIPVVTEALGIRPRVRLLKGRANYLCRHRLALTEAGGDLRSPALRTRLRGVRDWSMRTRTGDLSEIGDVDDGSPLWPRVSSTVDNCLGTECPEFEDCWVVAARRAAQSAEVVIVNHHLLFADLTLREQGFGELLPGADTVILDEAHRLPDIAGQFFGHSLSSRRVRDVIRDGHAEAKAVGGDMPALTAALEELGAAEGEVNDGFAQTDTTLAWQAFAARRGAEAAAGRLVAALNGLADALADVAERADALAALGHRVAELGERGEALLRESEAEVRWVERRGSGWFWHATPLDVAAPFERALQAHTGSWVFTSATLSVNGSLDYFAGRLGLDDATKHVFDSPFDYRNNSLLYLPASMPLPSDGSFDAAFAGQVLGLVEASQGGAFVLCTSFRSLHAVAGRLRQEGVGPLLVQGEQGRAALLADFRDHGDAVLVGTGSFWEGVDVRGPALRLVIIDRLPFASPSDPVLAARVDAMRQRGEAPFPDYQVPQAVIALKQGVGRLIRDHADRGLLAICDPRLTSKGYGRIFLSSLPDLPITRSRDEAEAFLRAAVPA</sequence>
<keyword evidence="10" id="KW-1185">Reference proteome</keyword>
<dbReference type="PANTHER" id="PTHR11472:SF34">
    <property type="entry name" value="REGULATOR OF TELOMERE ELONGATION HELICASE 1"/>
    <property type="match status" value="1"/>
</dbReference>
<keyword evidence="9" id="KW-0347">Helicase</keyword>
<dbReference type="Pfam" id="PF13307">
    <property type="entry name" value="Helicase_C_2"/>
    <property type="match status" value="1"/>
</dbReference>
<feature type="domain" description="Helicase ATP-binding" evidence="8">
    <location>
        <begin position="12"/>
        <end position="300"/>
    </location>
</feature>
<dbReference type="SMART" id="SM00491">
    <property type="entry name" value="HELICc2"/>
    <property type="match status" value="1"/>
</dbReference>